<dbReference type="PROSITE" id="PS50267">
    <property type="entry name" value="NA_NEUROTRAN_SYMP_3"/>
    <property type="match status" value="1"/>
</dbReference>
<evidence type="ECO:0000313" key="7">
    <source>
        <dbReference type="EMBL" id="CDR33098.1"/>
    </source>
</evidence>
<evidence type="ECO:0000256" key="3">
    <source>
        <dbReference type="ARBA" id="ARBA00022692"/>
    </source>
</evidence>
<sequence length="494" mass="54415">MSTEESGWKSQTGYIFSLIGSAVGFANILSFSAQAYKNGGGAFLIPYFFALLLIGIPFLLLEGLVGSRFKTTLVGAYGKLLGEKGKVLGWISIFTCLTIGGFYTVLTGYAAAYTFFAASNSFPEDTKSFFLHNFLKISPSLAEFGDFSYLAFFAALFVMTLTFFVMIKNIQQGVERISTFFMPALALIMFLFAVWTFFLPNGVQGWLFYLTPDFQKLKDVSLWKDIFGQLFFSLSLGLGIIVGYSRHTKKKINLIKSMIYVALGDFLVSFVAGGAIFGILSHVATVKGVSFDSILRSDSTFEIGFILFPEILKTFGSTLSVIIGSLFFSSVFIAGITGVFSIIESIAGNIEVEFKVTRKRAVFVTLILTGILSLFFSMGNANHLIDALAPMVLGTNMLISELLLVITFFTLSKELKEDIIWSNSYSCFGPFFKRILLYGSPILLSIILVFSVFSEIKAFDMALGVRLIWGLVLVLASFLITKLSHSRSQVISSI</sequence>
<dbReference type="PANTHER" id="PTHR42948">
    <property type="entry name" value="TRANSPORTER"/>
    <property type="match status" value="1"/>
</dbReference>
<keyword evidence="8" id="KW-1185">Reference proteome</keyword>
<dbReference type="OrthoDB" id="9762833at2"/>
<feature type="transmembrane region" description="Helical" evidence="6">
    <location>
        <begin position="226"/>
        <end position="245"/>
    </location>
</feature>
<feature type="transmembrane region" description="Helical" evidence="6">
    <location>
        <begin position="361"/>
        <end position="381"/>
    </location>
</feature>
<dbReference type="AlphaFoldDB" id="A0A090D0K2"/>
<name>A0A090D0K2_9BACT</name>
<evidence type="ECO:0000313" key="8">
    <source>
        <dbReference type="Proteomes" id="UP000031552"/>
    </source>
</evidence>
<comment type="caution">
    <text evidence="7">The sequence shown here is derived from an EMBL/GenBank/DDBJ whole genome shotgun (WGS) entry which is preliminary data.</text>
</comment>
<feature type="transmembrane region" description="Helical" evidence="6">
    <location>
        <begin position="87"/>
        <end position="112"/>
    </location>
</feature>
<dbReference type="GO" id="GO:0016020">
    <property type="term" value="C:membrane"/>
    <property type="evidence" value="ECO:0007669"/>
    <property type="project" value="UniProtKB-SubCell"/>
</dbReference>
<keyword evidence="2" id="KW-0813">Transport</keyword>
<organism evidence="7 8">
    <name type="scientific">Candidatus Criblamydia sequanensis CRIB-18</name>
    <dbReference type="NCBI Taxonomy" id="1437425"/>
    <lineage>
        <taxon>Bacteria</taxon>
        <taxon>Pseudomonadati</taxon>
        <taxon>Chlamydiota</taxon>
        <taxon>Chlamydiia</taxon>
        <taxon>Parachlamydiales</taxon>
        <taxon>Candidatus Criblamydiaceae</taxon>
        <taxon>Candidatus Criblamydia</taxon>
    </lineage>
</organism>
<feature type="transmembrane region" description="Helical" evidence="6">
    <location>
        <begin position="12"/>
        <end position="32"/>
    </location>
</feature>
<feature type="transmembrane region" description="Helical" evidence="6">
    <location>
        <begin position="319"/>
        <end position="340"/>
    </location>
</feature>
<accession>A0A090D0K2</accession>
<dbReference type="PANTHER" id="PTHR42948:SF1">
    <property type="entry name" value="TRANSPORTER"/>
    <property type="match status" value="1"/>
</dbReference>
<protein>
    <submittedName>
        <fullName evidence="7">Na+-dependent transporter</fullName>
    </submittedName>
</protein>
<dbReference type="RefSeq" id="WP_053331669.1">
    <property type="nucleotide sequence ID" value="NZ_CCEJ010000001.1"/>
</dbReference>
<evidence type="ECO:0000256" key="1">
    <source>
        <dbReference type="ARBA" id="ARBA00004141"/>
    </source>
</evidence>
<proteinExistence type="predicted"/>
<reference evidence="7" key="1">
    <citation type="submission" date="2013-12" db="EMBL/GenBank/DDBJ databases">
        <authorList>
            <person name="Linke B."/>
        </authorList>
    </citation>
    <scope>NUCLEOTIDE SEQUENCE [LARGE SCALE GENOMIC DNA]</scope>
    <source>
        <strain evidence="7">CRIB-18</strain>
    </source>
</reference>
<feature type="transmembrane region" description="Helical" evidence="6">
    <location>
        <begin position="179"/>
        <end position="198"/>
    </location>
</feature>
<evidence type="ECO:0000256" key="4">
    <source>
        <dbReference type="ARBA" id="ARBA00022989"/>
    </source>
</evidence>
<evidence type="ECO:0000256" key="6">
    <source>
        <dbReference type="SAM" id="Phobius"/>
    </source>
</evidence>
<dbReference type="EMBL" id="CCEJ010000001">
    <property type="protein sequence ID" value="CDR33098.1"/>
    <property type="molecule type" value="Genomic_DNA"/>
</dbReference>
<dbReference type="PRINTS" id="PR00176">
    <property type="entry name" value="NANEUSMPORT"/>
</dbReference>
<evidence type="ECO:0000256" key="2">
    <source>
        <dbReference type="ARBA" id="ARBA00022448"/>
    </source>
</evidence>
<dbReference type="InterPro" id="IPR037272">
    <property type="entry name" value="SNS_sf"/>
</dbReference>
<feature type="transmembrane region" description="Helical" evidence="6">
    <location>
        <begin position="257"/>
        <end position="280"/>
    </location>
</feature>
<feature type="transmembrane region" description="Helical" evidence="6">
    <location>
        <begin position="147"/>
        <end position="167"/>
    </location>
</feature>
<reference evidence="7" key="2">
    <citation type="submission" date="2014-09" db="EMBL/GenBank/DDBJ databases">
        <title>Criblamydia sequanensis harbors a mega-plasmid encoding arsenite resistance.</title>
        <authorList>
            <person name="Bertelli C."/>
            <person name="Goesmann A."/>
            <person name="Greub G."/>
        </authorList>
    </citation>
    <scope>NUCLEOTIDE SEQUENCE [LARGE SCALE GENOMIC DNA]</scope>
    <source>
        <strain evidence="7">CRIB-18</strain>
    </source>
</reference>
<dbReference type="InterPro" id="IPR000175">
    <property type="entry name" value="Na/ntran_symport"/>
</dbReference>
<dbReference type="SUPFAM" id="SSF161070">
    <property type="entry name" value="SNF-like"/>
    <property type="match status" value="1"/>
</dbReference>
<keyword evidence="4 6" id="KW-1133">Transmembrane helix</keyword>
<gene>
    <name evidence="7" type="ORF">CSEC_0259</name>
</gene>
<comment type="subcellular location">
    <subcellularLocation>
        <location evidence="1">Membrane</location>
        <topology evidence="1">Multi-pass membrane protein</topology>
    </subcellularLocation>
</comment>
<keyword evidence="3 6" id="KW-0812">Transmembrane</keyword>
<dbReference type="Proteomes" id="UP000031552">
    <property type="component" value="Unassembled WGS sequence"/>
</dbReference>
<keyword evidence="5 6" id="KW-0472">Membrane</keyword>
<dbReference type="Pfam" id="PF00209">
    <property type="entry name" value="SNF"/>
    <property type="match status" value="2"/>
</dbReference>
<feature type="transmembrane region" description="Helical" evidence="6">
    <location>
        <begin position="431"/>
        <end position="453"/>
    </location>
</feature>
<feature type="transmembrane region" description="Helical" evidence="6">
    <location>
        <begin position="44"/>
        <end position="66"/>
    </location>
</feature>
<evidence type="ECO:0000256" key="5">
    <source>
        <dbReference type="ARBA" id="ARBA00023136"/>
    </source>
</evidence>
<dbReference type="eggNOG" id="COG0733">
    <property type="taxonomic scope" value="Bacteria"/>
</dbReference>
<dbReference type="NCBIfam" id="NF037979">
    <property type="entry name" value="Na_transp"/>
    <property type="match status" value="1"/>
</dbReference>
<feature type="transmembrane region" description="Helical" evidence="6">
    <location>
        <begin position="459"/>
        <end position="480"/>
    </location>
</feature>
<feature type="transmembrane region" description="Helical" evidence="6">
    <location>
        <begin position="387"/>
        <end position="411"/>
    </location>
</feature>